<feature type="chain" id="PRO_5016359331" description="Lipoprotein" evidence="1">
    <location>
        <begin position="17"/>
        <end position="93"/>
    </location>
</feature>
<evidence type="ECO:0008006" key="4">
    <source>
        <dbReference type="Google" id="ProtNLM"/>
    </source>
</evidence>
<protein>
    <recommendedName>
        <fullName evidence="4">Lipoprotein</fullName>
    </recommendedName>
</protein>
<dbReference type="KEGG" id="salo:EF888_17995"/>
<proteinExistence type="predicted"/>
<comment type="caution">
    <text evidence="2">The sequence shown here is derived from an EMBL/GenBank/DDBJ whole genome shotgun (WGS) entry which is preliminary data.</text>
</comment>
<feature type="signal peptide" evidence="1">
    <location>
        <begin position="1"/>
        <end position="16"/>
    </location>
</feature>
<accession>A0A316G5D7</accession>
<keyword evidence="1" id="KW-0732">Signal</keyword>
<dbReference type="Proteomes" id="UP000245390">
    <property type="component" value="Unassembled WGS sequence"/>
</dbReference>
<keyword evidence="3" id="KW-1185">Reference proteome</keyword>
<name>A0A316G5D7_9RHOB</name>
<dbReference type="RefSeq" id="WP_109759491.1">
    <property type="nucleotide sequence ID" value="NZ_CP034588.1"/>
</dbReference>
<evidence type="ECO:0000313" key="3">
    <source>
        <dbReference type="Proteomes" id="UP000245390"/>
    </source>
</evidence>
<organism evidence="2 3">
    <name type="scientific">Silicimonas algicola</name>
    <dbReference type="NCBI Taxonomy" id="1826607"/>
    <lineage>
        <taxon>Bacteria</taxon>
        <taxon>Pseudomonadati</taxon>
        <taxon>Pseudomonadota</taxon>
        <taxon>Alphaproteobacteria</taxon>
        <taxon>Rhodobacterales</taxon>
        <taxon>Paracoccaceae</taxon>
    </lineage>
</organism>
<dbReference type="EMBL" id="QGGV01000005">
    <property type="protein sequence ID" value="PWK56058.1"/>
    <property type="molecule type" value="Genomic_DNA"/>
</dbReference>
<reference evidence="2 3" key="1">
    <citation type="submission" date="2018-05" db="EMBL/GenBank/DDBJ databases">
        <title>Genomic Encyclopedia of Type Strains, Phase IV (KMG-IV): sequencing the most valuable type-strain genomes for metagenomic binning, comparative biology and taxonomic classification.</title>
        <authorList>
            <person name="Goeker M."/>
        </authorList>
    </citation>
    <scope>NUCLEOTIDE SEQUENCE [LARGE SCALE GENOMIC DNA]</scope>
    <source>
        <strain evidence="2 3">DSM 103371</strain>
    </source>
</reference>
<evidence type="ECO:0000256" key="1">
    <source>
        <dbReference type="SAM" id="SignalP"/>
    </source>
</evidence>
<evidence type="ECO:0000313" key="2">
    <source>
        <dbReference type="EMBL" id="PWK56058.1"/>
    </source>
</evidence>
<gene>
    <name evidence="2" type="ORF">C8D95_105123</name>
</gene>
<dbReference type="AlphaFoldDB" id="A0A316G5D7"/>
<dbReference type="PROSITE" id="PS51257">
    <property type="entry name" value="PROKAR_LIPOPROTEIN"/>
    <property type="match status" value="1"/>
</dbReference>
<sequence>MRRTVALTLMGPLALAACGAEMNAATQSQMRSACLERFAASISAPLAGVEVNAMGRVSNKDTTGIYVGAAAGTERAYCEVDRSGQIVRFEAVY</sequence>